<sequence length="83" mass="9385">MGSTGREAVEQEHAGGEGRISLSLEASQRAAPWDYRVRRRRRSKPKEEASWRDAKEEGENRRQKRQDDRGDGGAAGFLYLGPN</sequence>
<evidence type="ECO:0000313" key="2">
    <source>
        <dbReference type="EMBL" id="KAF7513182.1"/>
    </source>
</evidence>
<evidence type="ECO:0000256" key="1">
    <source>
        <dbReference type="SAM" id="MobiDB-lite"/>
    </source>
</evidence>
<reference evidence="2" key="1">
    <citation type="submission" date="2020-02" db="EMBL/GenBank/DDBJ databases">
        <authorList>
            <person name="Palmer J.M."/>
        </authorList>
    </citation>
    <scope>NUCLEOTIDE SEQUENCE</scope>
    <source>
        <strain evidence="2">EPUS1.4</strain>
        <tissue evidence="2">Thallus</tissue>
    </source>
</reference>
<dbReference type="AlphaFoldDB" id="A0A8H7ARY0"/>
<proteinExistence type="predicted"/>
<gene>
    <name evidence="2" type="ORF">GJ744_010578</name>
</gene>
<accession>A0A8H7ARY0</accession>
<feature type="compositionally biased region" description="Basic and acidic residues" evidence="1">
    <location>
        <begin position="45"/>
        <end position="71"/>
    </location>
</feature>
<comment type="caution">
    <text evidence="2">The sequence shown here is derived from an EMBL/GenBank/DDBJ whole genome shotgun (WGS) entry which is preliminary data.</text>
</comment>
<keyword evidence="3" id="KW-1185">Reference proteome</keyword>
<feature type="compositionally biased region" description="Basic and acidic residues" evidence="1">
    <location>
        <begin position="7"/>
        <end position="16"/>
    </location>
</feature>
<evidence type="ECO:0000313" key="3">
    <source>
        <dbReference type="Proteomes" id="UP000606974"/>
    </source>
</evidence>
<name>A0A8H7ARY0_9EURO</name>
<feature type="region of interest" description="Disordered" evidence="1">
    <location>
        <begin position="1"/>
        <end position="83"/>
    </location>
</feature>
<dbReference type="EMBL" id="JAACFV010000007">
    <property type="protein sequence ID" value="KAF7513182.1"/>
    <property type="molecule type" value="Genomic_DNA"/>
</dbReference>
<dbReference type="Proteomes" id="UP000606974">
    <property type="component" value="Unassembled WGS sequence"/>
</dbReference>
<organism evidence="2 3">
    <name type="scientific">Endocarpon pusillum</name>
    <dbReference type="NCBI Taxonomy" id="364733"/>
    <lineage>
        <taxon>Eukaryota</taxon>
        <taxon>Fungi</taxon>
        <taxon>Dikarya</taxon>
        <taxon>Ascomycota</taxon>
        <taxon>Pezizomycotina</taxon>
        <taxon>Eurotiomycetes</taxon>
        <taxon>Chaetothyriomycetidae</taxon>
        <taxon>Verrucariales</taxon>
        <taxon>Verrucariaceae</taxon>
        <taxon>Endocarpon</taxon>
    </lineage>
</organism>
<protein>
    <submittedName>
        <fullName evidence="2">Uncharacterized protein</fullName>
    </submittedName>
</protein>